<name>A0ABD0JDP7_9CAEN</name>
<organism evidence="10 11">
    <name type="scientific">Batillaria attramentaria</name>
    <dbReference type="NCBI Taxonomy" id="370345"/>
    <lineage>
        <taxon>Eukaryota</taxon>
        <taxon>Metazoa</taxon>
        <taxon>Spiralia</taxon>
        <taxon>Lophotrochozoa</taxon>
        <taxon>Mollusca</taxon>
        <taxon>Gastropoda</taxon>
        <taxon>Caenogastropoda</taxon>
        <taxon>Sorbeoconcha</taxon>
        <taxon>Cerithioidea</taxon>
        <taxon>Batillariidae</taxon>
        <taxon>Batillaria</taxon>
    </lineage>
</organism>
<dbReference type="Gene3D" id="3.30.379.10">
    <property type="entry name" value="Chitobiase/beta-hexosaminidase domain 2-like"/>
    <property type="match status" value="1"/>
</dbReference>
<dbReference type="PIRSF" id="PIRSF001093">
    <property type="entry name" value="B-hxosamndse_ab_euk"/>
    <property type="match status" value="1"/>
</dbReference>
<protein>
    <recommendedName>
        <fullName evidence="6">Beta-hexosaminidase</fullName>
        <ecNumber evidence="6">3.2.1.52</ecNumber>
    </recommendedName>
</protein>
<feature type="domain" description="Beta-hexosaminidase eukaryotic type N-terminal" evidence="9">
    <location>
        <begin position="44"/>
        <end position="155"/>
    </location>
</feature>
<keyword evidence="11" id="KW-1185">Reference proteome</keyword>
<dbReference type="PANTHER" id="PTHR22600">
    <property type="entry name" value="BETA-HEXOSAMINIDASE"/>
    <property type="match status" value="1"/>
</dbReference>
<dbReference type="InterPro" id="IPR029018">
    <property type="entry name" value="Hex-like_dom2"/>
</dbReference>
<comment type="caution">
    <text evidence="10">The sequence shown here is derived from an EMBL/GenBank/DDBJ whole genome shotgun (WGS) entry which is preliminary data.</text>
</comment>
<dbReference type="AlphaFoldDB" id="A0ABD0JDP7"/>
<dbReference type="GO" id="GO:0004563">
    <property type="term" value="F:beta-N-acetylhexosaminidase activity"/>
    <property type="evidence" value="ECO:0007669"/>
    <property type="project" value="UniProtKB-EC"/>
</dbReference>
<dbReference type="SUPFAM" id="SSF51445">
    <property type="entry name" value="(Trans)glycosidases"/>
    <property type="match status" value="1"/>
</dbReference>
<gene>
    <name evidence="10" type="ORF">BaRGS_00035766</name>
</gene>
<keyword evidence="3 6" id="KW-0378">Hydrolase</keyword>
<dbReference type="Pfam" id="PF14845">
    <property type="entry name" value="Glycohydro_20b2"/>
    <property type="match status" value="1"/>
</dbReference>
<evidence type="ECO:0000259" key="8">
    <source>
        <dbReference type="Pfam" id="PF00728"/>
    </source>
</evidence>
<dbReference type="InterPro" id="IPR015883">
    <property type="entry name" value="Glyco_hydro_20_cat"/>
</dbReference>
<keyword evidence="5 6" id="KW-0326">Glycosidase</keyword>
<evidence type="ECO:0000256" key="3">
    <source>
        <dbReference type="ARBA" id="ARBA00022801"/>
    </source>
</evidence>
<dbReference type="PANTHER" id="PTHR22600:SF21">
    <property type="entry name" value="BETA-HEXOSAMINIDASE A"/>
    <property type="match status" value="1"/>
</dbReference>
<sequence>MEKLRVFRLYVAFLVVCFQYCAADITFIAERFPLQGNRELSDVPWPMPTEWSRDNVTFTLSPTSLKFAPNLPECDVIHGAITRYRRLMSVNKETDPPAEVDIEGVNVIVENTTCEKYPYLDMDESYTISTGPSSISLTSQSVWGALRGLETLSQLLYEENGQVRIRNWTITDNPRFSHRGFLIDTSRHYLPLSIIKKHLDAMTWSKMNVLHWHIVDAQSFPYVSHAFPELSEKGAYSPRHVYTPEAVAEVIEYARLRGIRVVPEFDTPGHAHSWGKAKPDLLTPCWSDGKPYTAEYGQHTDRENFDPSRETTFQFLEEFMNDVASVFPDQFLHAGMDEAHYMWKEAIIWQDPLDNGVVVSNSTLIEVWKNKRNIRDCTNTSVDNFNEFALRAAKGGNRLIISSCWYLNYLCYGEDWRRFYKCDPTGFTVKREEMDQVVGGEACLWAEFVDGTNFLQRSWPRAAAVAERLWSPSHVTDADTAAFRLDAHRCRLLRRGIPAQPVLPGYCGDYDYGLEPEAPEGSGDEQTCPTGKAMQTETSSTMLLLSLIFTLAATSSA</sequence>
<dbReference type="EC" id="3.2.1.52" evidence="6"/>
<comment type="similarity">
    <text evidence="2 6">Belongs to the glycosyl hydrolase 20 family.</text>
</comment>
<dbReference type="SUPFAM" id="SSF55545">
    <property type="entry name" value="beta-N-acetylhexosaminidase-like domain"/>
    <property type="match status" value="1"/>
</dbReference>
<dbReference type="PRINTS" id="PR00738">
    <property type="entry name" value="GLHYDRLASE20"/>
</dbReference>
<evidence type="ECO:0000313" key="11">
    <source>
        <dbReference type="Proteomes" id="UP001519460"/>
    </source>
</evidence>
<evidence type="ECO:0000256" key="7">
    <source>
        <dbReference type="PIRSR" id="PIRSR001093-1"/>
    </source>
</evidence>
<evidence type="ECO:0000256" key="2">
    <source>
        <dbReference type="ARBA" id="ARBA00006285"/>
    </source>
</evidence>
<dbReference type="Proteomes" id="UP001519460">
    <property type="component" value="Unassembled WGS sequence"/>
</dbReference>
<dbReference type="InterPro" id="IPR025705">
    <property type="entry name" value="Beta_hexosaminidase_sua/sub"/>
</dbReference>
<evidence type="ECO:0000256" key="4">
    <source>
        <dbReference type="ARBA" id="ARBA00023180"/>
    </source>
</evidence>
<comment type="catalytic activity">
    <reaction evidence="1 6">
        <text>Hydrolysis of terminal non-reducing N-acetyl-D-hexosamine residues in N-acetyl-beta-D-hexosaminides.</text>
        <dbReference type="EC" id="3.2.1.52"/>
    </reaction>
</comment>
<evidence type="ECO:0000256" key="1">
    <source>
        <dbReference type="ARBA" id="ARBA00001231"/>
    </source>
</evidence>
<evidence type="ECO:0000313" key="10">
    <source>
        <dbReference type="EMBL" id="KAK7471603.1"/>
    </source>
</evidence>
<dbReference type="InterPro" id="IPR017853">
    <property type="entry name" value="GH"/>
</dbReference>
<dbReference type="Gene3D" id="3.20.20.80">
    <property type="entry name" value="Glycosidases"/>
    <property type="match status" value="2"/>
</dbReference>
<dbReference type="EMBL" id="JACVVK020000486">
    <property type="protein sequence ID" value="KAK7471603.1"/>
    <property type="molecule type" value="Genomic_DNA"/>
</dbReference>
<accession>A0ABD0JDP7</accession>
<reference evidence="10 11" key="1">
    <citation type="journal article" date="2023" name="Sci. Data">
        <title>Genome assembly of the Korean intertidal mud-creeper Batillaria attramentaria.</title>
        <authorList>
            <person name="Patra A.K."/>
            <person name="Ho P.T."/>
            <person name="Jun S."/>
            <person name="Lee S.J."/>
            <person name="Kim Y."/>
            <person name="Won Y.J."/>
        </authorList>
    </citation>
    <scope>NUCLEOTIDE SEQUENCE [LARGE SCALE GENOMIC DNA]</scope>
    <source>
        <strain evidence="10">Wonlab-2016</strain>
    </source>
</reference>
<feature type="domain" description="Glycoside hydrolase family 20 catalytic" evidence="8">
    <location>
        <begin position="344"/>
        <end position="472"/>
    </location>
</feature>
<feature type="active site" description="Proton donor" evidence="7">
    <location>
        <position position="338"/>
    </location>
</feature>
<feature type="domain" description="Glycoside hydrolase family 20 catalytic" evidence="8">
    <location>
        <begin position="176"/>
        <end position="340"/>
    </location>
</feature>
<proteinExistence type="inferred from homology"/>
<evidence type="ECO:0000259" key="9">
    <source>
        <dbReference type="Pfam" id="PF14845"/>
    </source>
</evidence>
<keyword evidence="4" id="KW-0325">Glycoprotein</keyword>
<dbReference type="InterPro" id="IPR029019">
    <property type="entry name" value="HEX_eukaryotic_N"/>
</dbReference>
<evidence type="ECO:0000256" key="5">
    <source>
        <dbReference type="ARBA" id="ARBA00023295"/>
    </source>
</evidence>
<dbReference type="Pfam" id="PF00728">
    <property type="entry name" value="Glyco_hydro_20"/>
    <property type="match status" value="2"/>
</dbReference>
<evidence type="ECO:0000256" key="6">
    <source>
        <dbReference type="PIRNR" id="PIRNR001093"/>
    </source>
</evidence>